<comment type="similarity">
    <text evidence="8">Belongs to the ATPase delta chain family.</text>
</comment>
<name>A0AA37SE90_9GAMM</name>
<evidence type="ECO:0000256" key="7">
    <source>
        <dbReference type="ARBA" id="ARBA00023310"/>
    </source>
</evidence>
<comment type="caution">
    <text evidence="9">The sequence shown here is derived from an EMBL/GenBank/DDBJ whole genome shotgun (WGS) entry which is preliminary data.</text>
</comment>
<dbReference type="NCBIfam" id="TIGR01145">
    <property type="entry name" value="ATP_synt_delta"/>
    <property type="match status" value="1"/>
</dbReference>
<keyword evidence="6 8" id="KW-0139">CF(1)</keyword>
<evidence type="ECO:0000256" key="4">
    <source>
        <dbReference type="ARBA" id="ARBA00023065"/>
    </source>
</evidence>
<dbReference type="Pfam" id="PF00213">
    <property type="entry name" value="OSCP"/>
    <property type="match status" value="1"/>
</dbReference>
<keyword evidence="2 8" id="KW-0813">Transport</keyword>
<dbReference type="InterPro" id="IPR000711">
    <property type="entry name" value="ATPase_OSCP/dsu"/>
</dbReference>
<keyword evidence="4 8" id="KW-0406">Ion transport</keyword>
<reference evidence="9" key="1">
    <citation type="journal article" date="2014" name="Int. J. Syst. Evol. Microbiol.">
        <title>Complete genome sequence of Corynebacterium casei LMG S-19264T (=DSM 44701T), isolated from a smear-ripened cheese.</title>
        <authorList>
            <consortium name="US DOE Joint Genome Institute (JGI-PGF)"/>
            <person name="Walter F."/>
            <person name="Albersmeier A."/>
            <person name="Kalinowski J."/>
            <person name="Ruckert C."/>
        </authorList>
    </citation>
    <scope>NUCLEOTIDE SEQUENCE</scope>
    <source>
        <strain evidence="9">NBRC 110071</strain>
    </source>
</reference>
<dbReference type="SUPFAM" id="SSF47928">
    <property type="entry name" value="N-terminal domain of the delta subunit of the F1F0-ATP synthase"/>
    <property type="match status" value="1"/>
</dbReference>
<keyword evidence="3 8" id="KW-0375">Hydrogen ion transport</keyword>
<keyword evidence="8" id="KW-1003">Cell membrane</keyword>
<keyword evidence="10" id="KW-1185">Reference proteome</keyword>
<dbReference type="GO" id="GO:0046933">
    <property type="term" value="F:proton-transporting ATP synthase activity, rotational mechanism"/>
    <property type="evidence" value="ECO:0007669"/>
    <property type="project" value="UniProtKB-UniRule"/>
</dbReference>
<evidence type="ECO:0000256" key="2">
    <source>
        <dbReference type="ARBA" id="ARBA00022448"/>
    </source>
</evidence>
<protein>
    <recommendedName>
        <fullName evidence="8">ATP synthase subunit delta</fullName>
    </recommendedName>
    <alternativeName>
        <fullName evidence="8">ATP synthase F(1) sector subunit delta</fullName>
    </alternativeName>
    <alternativeName>
        <fullName evidence="8">F-type ATPase subunit delta</fullName>
        <shortName evidence="8">F-ATPase subunit delta</shortName>
    </alternativeName>
</protein>
<evidence type="ECO:0000256" key="6">
    <source>
        <dbReference type="ARBA" id="ARBA00023196"/>
    </source>
</evidence>
<dbReference type="PROSITE" id="PS00389">
    <property type="entry name" value="ATPASE_DELTA"/>
    <property type="match status" value="1"/>
</dbReference>
<evidence type="ECO:0000256" key="5">
    <source>
        <dbReference type="ARBA" id="ARBA00023136"/>
    </source>
</evidence>
<proteinExistence type="inferred from homology"/>
<keyword evidence="7 8" id="KW-0066">ATP synthesis</keyword>
<evidence type="ECO:0000256" key="1">
    <source>
        <dbReference type="ARBA" id="ARBA00004370"/>
    </source>
</evidence>
<comment type="subcellular location">
    <subcellularLocation>
        <location evidence="8">Cell membrane</location>
        <topology evidence="8">Peripheral membrane protein</topology>
    </subcellularLocation>
    <subcellularLocation>
        <location evidence="1">Membrane</location>
    </subcellularLocation>
</comment>
<dbReference type="EMBL" id="BSNM01000016">
    <property type="protein sequence ID" value="GLQ32901.1"/>
    <property type="molecule type" value="Genomic_DNA"/>
</dbReference>
<dbReference type="NCBIfam" id="NF004402">
    <property type="entry name" value="PRK05758.2-2"/>
    <property type="match status" value="1"/>
</dbReference>
<dbReference type="HAMAP" id="MF_01416">
    <property type="entry name" value="ATP_synth_delta_bact"/>
    <property type="match status" value="1"/>
</dbReference>
<reference evidence="9" key="2">
    <citation type="submission" date="2023-01" db="EMBL/GenBank/DDBJ databases">
        <title>Draft genome sequence of Litoribrevibacter albus strain NBRC 110071.</title>
        <authorList>
            <person name="Sun Q."/>
            <person name="Mori K."/>
        </authorList>
    </citation>
    <scope>NUCLEOTIDE SEQUENCE</scope>
    <source>
        <strain evidence="9">NBRC 110071</strain>
    </source>
</reference>
<accession>A0AA37SE90</accession>
<dbReference type="GO" id="GO:0045259">
    <property type="term" value="C:proton-transporting ATP synthase complex"/>
    <property type="evidence" value="ECO:0007669"/>
    <property type="project" value="UniProtKB-KW"/>
</dbReference>
<organism evidence="9 10">
    <name type="scientific">Litoribrevibacter albus</name>
    <dbReference type="NCBI Taxonomy" id="1473156"/>
    <lineage>
        <taxon>Bacteria</taxon>
        <taxon>Pseudomonadati</taxon>
        <taxon>Pseudomonadota</taxon>
        <taxon>Gammaproteobacteria</taxon>
        <taxon>Oceanospirillales</taxon>
        <taxon>Oceanospirillaceae</taxon>
        <taxon>Litoribrevibacter</taxon>
    </lineage>
</organism>
<evidence type="ECO:0000256" key="8">
    <source>
        <dbReference type="HAMAP-Rule" id="MF_01416"/>
    </source>
</evidence>
<gene>
    <name evidence="8 9" type="primary">atpH</name>
    <name evidence="9" type="ORF">GCM10007876_33800</name>
</gene>
<dbReference type="Proteomes" id="UP001161389">
    <property type="component" value="Unassembled WGS sequence"/>
</dbReference>
<evidence type="ECO:0000313" key="9">
    <source>
        <dbReference type="EMBL" id="GLQ32901.1"/>
    </source>
</evidence>
<evidence type="ECO:0000256" key="3">
    <source>
        <dbReference type="ARBA" id="ARBA00022781"/>
    </source>
</evidence>
<comment type="function">
    <text evidence="8">F(1)F(0) ATP synthase produces ATP from ADP in the presence of a proton or sodium gradient. F-type ATPases consist of two structural domains, F(1) containing the extramembraneous catalytic core and F(0) containing the membrane proton channel, linked together by a central stalk and a peripheral stalk. During catalysis, ATP synthesis in the catalytic domain of F(1) is coupled via a rotary mechanism of the central stalk subunits to proton translocation.</text>
</comment>
<dbReference type="RefSeq" id="WP_284383069.1">
    <property type="nucleotide sequence ID" value="NZ_BSNM01000016.1"/>
</dbReference>
<dbReference type="GO" id="GO:0005886">
    <property type="term" value="C:plasma membrane"/>
    <property type="evidence" value="ECO:0007669"/>
    <property type="project" value="UniProtKB-SubCell"/>
</dbReference>
<dbReference type="InterPro" id="IPR026015">
    <property type="entry name" value="ATP_synth_OSCP/delta_N_sf"/>
</dbReference>
<keyword evidence="5 8" id="KW-0472">Membrane</keyword>
<evidence type="ECO:0000313" key="10">
    <source>
        <dbReference type="Proteomes" id="UP001161389"/>
    </source>
</evidence>
<dbReference type="InterPro" id="IPR020781">
    <property type="entry name" value="ATPase_OSCP/d_CS"/>
</dbReference>
<comment type="function">
    <text evidence="8">This protein is part of the stalk that links CF(0) to CF(1). It either transmits conformational changes from CF(0) to CF(1) or is implicated in proton conduction.</text>
</comment>
<dbReference type="Gene3D" id="1.10.520.20">
    <property type="entry name" value="N-terminal domain of the delta subunit of the F1F0-ATP synthase"/>
    <property type="match status" value="1"/>
</dbReference>
<sequence>MAELTTLARPYAKAAFKFALENSQLDQWSAGLGMSAQVVADEDAVRVLTAPQLTADEKANLIIDICGDKMTDGLKNFLSVLSSNQRLALLPDISALFDKLKADQEQSIDVDITSAFDLADDEQQKLAQALSQKFNREVNVSGQTDKSLIGGVVVRSGDMVIDGSVAGRLKKLAEAINS</sequence>
<dbReference type="AlphaFoldDB" id="A0AA37SE90"/>
<dbReference type="PRINTS" id="PR00125">
    <property type="entry name" value="ATPASEDELTA"/>
</dbReference>
<dbReference type="PANTHER" id="PTHR11910">
    <property type="entry name" value="ATP SYNTHASE DELTA CHAIN"/>
    <property type="match status" value="1"/>
</dbReference>